<evidence type="ECO:0000256" key="6">
    <source>
        <dbReference type="ARBA" id="ARBA00022833"/>
    </source>
</evidence>
<feature type="repeat" description="CXXCXGXG motif" evidence="12">
    <location>
        <begin position="152"/>
        <end position="159"/>
    </location>
</feature>
<dbReference type="InterPro" id="IPR001623">
    <property type="entry name" value="DnaJ_domain"/>
</dbReference>
<evidence type="ECO:0000313" key="16">
    <source>
        <dbReference type="EMBL" id="ACC98849.1"/>
    </source>
</evidence>
<dbReference type="GO" id="GO:0042026">
    <property type="term" value="P:protein refolding"/>
    <property type="evidence" value="ECO:0007669"/>
    <property type="project" value="TreeGrafter"/>
</dbReference>
<evidence type="ECO:0000256" key="2">
    <source>
        <dbReference type="ARBA" id="ARBA00022705"/>
    </source>
</evidence>
<keyword evidence="7 12" id="KW-0346">Stress response</keyword>
<dbReference type="Gene3D" id="2.60.260.20">
    <property type="entry name" value="Urease metallochaperone UreE, N-terminal domain"/>
    <property type="match status" value="2"/>
</dbReference>
<dbReference type="Proteomes" id="UP000001029">
    <property type="component" value="Chromosome"/>
</dbReference>
<evidence type="ECO:0000256" key="11">
    <source>
        <dbReference type="ARBA" id="ARBA00067609"/>
    </source>
</evidence>
<feature type="binding site" evidence="12">
    <location>
        <position position="194"/>
    </location>
    <ligand>
        <name>Zn(2+)</name>
        <dbReference type="ChEBI" id="CHEBI:29105"/>
        <label>2</label>
    </ligand>
</feature>
<sequence length="371" mass="40698">MAKQKEDYYKILEVTRNATSVEIKSSYRRMAMKYHPDRNPGNKEAEERFKEVNEAFSILSDPQKKQVYDNYGHDGLNNGGFGGGFQGGGFTDINDIFSSVFGDMFGGSFGGGKARRNSPQRGSDLKMDVNITLEEAFSGLDFPLNYSHMDNCSECQGSGAEKGSKLKTCSTCGGSGVVQFNQGFFSMRQTCPDCGGQGSITEHPCKKCSGSGKEKVKKTITVKIPAGIRSGMTLRVSDGGDIGSKGGGYGDLYIEVTVKKHKIFERNEDDLILEMPVSFATAAMGGKIKVPNILKEELGLTIEKGTQYGTIYTIKDQGMPKIAKRGFGDLKVIAIIEVPKKLSKKQKELLEEFEKEDSESKKSFLEKVFNK</sequence>
<accession>B2KEA3</accession>
<dbReference type="AlphaFoldDB" id="B2KEA3"/>
<dbReference type="SUPFAM" id="SSF49493">
    <property type="entry name" value="HSP40/DnaJ peptide-binding domain"/>
    <property type="match status" value="2"/>
</dbReference>
<evidence type="ECO:0000256" key="7">
    <source>
        <dbReference type="ARBA" id="ARBA00023016"/>
    </source>
</evidence>
<dbReference type="STRING" id="445932.Emin_1299"/>
<dbReference type="FunFam" id="2.60.260.20:FF:000005">
    <property type="entry name" value="Chaperone protein dnaJ 1, mitochondrial"/>
    <property type="match status" value="1"/>
</dbReference>
<comment type="domain">
    <text evidence="12">The J domain is necessary and sufficient to stimulate DnaK ATPase activity. Zinc center 1 plays an important role in the autonomous, DnaK-independent chaperone activity of DnaJ. Zinc center 2 is essential for interaction with DnaK and for DnaJ activity.</text>
</comment>
<keyword evidence="6 12" id="KW-0862">Zinc</keyword>
<dbReference type="Pfam" id="PF00684">
    <property type="entry name" value="DnaJ_CXXCXGXG"/>
    <property type="match status" value="1"/>
</dbReference>
<dbReference type="PRINTS" id="PR00625">
    <property type="entry name" value="JDOMAIN"/>
</dbReference>
<feature type="binding site" evidence="12">
    <location>
        <position position="172"/>
    </location>
    <ligand>
        <name>Zn(2+)</name>
        <dbReference type="ChEBI" id="CHEBI:29105"/>
        <label>2</label>
    </ligand>
</feature>
<evidence type="ECO:0000256" key="13">
    <source>
        <dbReference type="PROSITE-ProRule" id="PRU00546"/>
    </source>
</evidence>
<feature type="binding site" evidence="12">
    <location>
        <position position="191"/>
    </location>
    <ligand>
        <name>Zn(2+)</name>
        <dbReference type="ChEBI" id="CHEBI:29105"/>
        <label>2</label>
    </ligand>
</feature>
<dbReference type="PROSITE" id="PS51188">
    <property type="entry name" value="ZF_CR"/>
    <property type="match status" value="1"/>
</dbReference>
<evidence type="ECO:0000256" key="1">
    <source>
        <dbReference type="ARBA" id="ARBA00022490"/>
    </source>
</evidence>
<dbReference type="PROSITE" id="PS50076">
    <property type="entry name" value="DNAJ_2"/>
    <property type="match status" value="1"/>
</dbReference>
<keyword evidence="1 12" id="KW-0963">Cytoplasm</keyword>
<feature type="binding site" evidence="12">
    <location>
        <position position="208"/>
    </location>
    <ligand>
        <name>Zn(2+)</name>
        <dbReference type="ChEBI" id="CHEBI:29105"/>
        <label>1</label>
    </ligand>
</feature>
<keyword evidence="4 12" id="KW-0677">Repeat</keyword>
<dbReference type="Gene3D" id="2.10.230.10">
    <property type="entry name" value="Heat shock protein DnaJ, cysteine-rich domain"/>
    <property type="match status" value="1"/>
</dbReference>
<dbReference type="InterPro" id="IPR002939">
    <property type="entry name" value="DnaJ_C"/>
</dbReference>
<dbReference type="OrthoDB" id="9779889at2"/>
<feature type="binding site" evidence="12">
    <location>
        <position position="205"/>
    </location>
    <ligand>
        <name>Zn(2+)</name>
        <dbReference type="ChEBI" id="CHEBI:29105"/>
        <label>1</label>
    </ligand>
</feature>
<evidence type="ECO:0000256" key="3">
    <source>
        <dbReference type="ARBA" id="ARBA00022723"/>
    </source>
</evidence>
<dbReference type="CDD" id="cd10719">
    <property type="entry name" value="DnaJ_zf"/>
    <property type="match status" value="1"/>
</dbReference>
<dbReference type="NCBIfam" id="NF008035">
    <property type="entry name" value="PRK10767.1"/>
    <property type="match status" value="1"/>
</dbReference>
<evidence type="ECO:0000256" key="4">
    <source>
        <dbReference type="ARBA" id="ARBA00022737"/>
    </source>
</evidence>
<feature type="domain" description="CR-type" evidence="15">
    <location>
        <begin position="139"/>
        <end position="217"/>
    </location>
</feature>
<keyword evidence="5 12" id="KW-0863">Zinc-finger</keyword>
<dbReference type="KEGG" id="emi:Emin_1299"/>
<feature type="repeat" description="CXXCXGXG motif" evidence="12">
    <location>
        <begin position="191"/>
        <end position="198"/>
    </location>
</feature>
<dbReference type="GO" id="GO:0006260">
    <property type="term" value="P:DNA replication"/>
    <property type="evidence" value="ECO:0007669"/>
    <property type="project" value="UniProtKB-KW"/>
</dbReference>
<dbReference type="Pfam" id="PF00226">
    <property type="entry name" value="DnaJ"/>
    <property type="match status" value="1"/>
</dbReference>
<dbReference type="InterPro" id="IPR008971">
    <property type="entry name" value="HSP40/DnaJ_pept-bd"/>
</dbReference>
<evidence type="ECO:0000313" key="17">
    <source>
        <dbReference type="Proteomes" id="UP000001029"/>
    </source>
</evidence>
<keyword evidence="17" id="KW-1185">Reference proteome</keyword>
<dbReference type="NCBIfam" id="TIGR02349">
    <property type="entry name" value="DnaJ_bact"/>
    <property type="match status" value="1"/>
</dbReference>
<feature type="binding site" evidence="12">
    <location>
        <position position="169"/>
    </location>
    <ligand>
        <name>Zn(2+)</name>
        <dbReference type="ChEBI" id="CHEBI:29105"/>
        <label>2</label>
    </ligand>
</feature>
<dbReference type="SUPFAM" id="SSF57938">
    <property type="entry name" value="DnaJ/Hsp40 cysteine-rich domain"/>
    <property type="match status" value="1"/>
</dbReference>
<dbReference type="Pfam" id="PF01556">
    <property type="entry name" value="DnaJ_C"/>
    <property type="match status" value="1"/>
</dbReference>
<feature type="repeat" description="CXXCXGXG motif" evidence="12">
    <location>
        <begin position="205"/>
        <end position="212"/>
    </location>
</feature>
<protein>
    <recommendedName>
        <fullName evidence="11 12">Chaperone protein DnaJ</fullName>
    </recommendedName>
</protein>
<evidence type="ECO:0000259" key="14">
    <source>
        <dbReference type="PROSITE" id="PS50076"/>
    </source>
</evidence>
<gene>
    <name evidence="12" type="primary">dnaJ</name>
    <name evidence="16" type="ordered locus">Emin_1299</name>
</gene>
<organism evidence="16 17">
    <name type="scientific">Elusimicrobium minutum (strain Pei191)</name>
    <dbReference type="NCBI Taxonomy" id="445932"/>
    <lineage>
        <taxon>Bacteria</taxon>
        <taxon>Pseudomonadati</taxon>
        <taxon>Elusimicrobiota</taxon>
        <taxon>Elusimicrobia</taxon>
        <taxon>Elusimicrobiales</taxon>
        <taxon>Elusimicrobiaceae</taxon>
        <taxon>Elusimicrobium</taxon>
    </lineage>
</organism>
<feature type="binding site" evidence="12">
    <location>
        <position position="152"/>
    </location>
    <ligand>
        <name>Zn(2+)</name>
        <dbReference type="ChEBI" id="CHEBI:29105"/>
        <label>1</label>
    </ligand>
</feature>
<keyword evidence="2 12" id="KW-0235">DNA replication</keyword>
<dbReference type="CDD" id="cd06257">
    <property type="entry name" value="DnaJ"/>
    <property type="match status" value="1"/>
</dbReference>
<keyword evidence="8 12" id="KW-0143">Chaperone</keyword>
<comment type="subcellular location">
    <subcellularLocation>
        <location evidence="12">Cytoplasm</location>
    </subcellularLocation>
</comment>
<evidence type="ECO:0000259" key="15">
    <source>
        <dbReference type="PROSITE" id="PS51188"/>
    </source>
</evidence>
<evidence type="ECO:0000256" key="8">
    <source>
        <dbReference type="ARBA" id="ARBA00023186"/>
    </source>
</evidence>
<dbReference type="GO" id="GO:0008270">
    <property type="term" value="F:zinc ion binding"/>
    <property type="evidence" value="ECO:0007669"/>
    <property type="project" value="UniProtKB-UniRule"/>
</dbReference>
<dbReference type="GO" id="GO:0005524">
    <property type="term" value="F:ATP binding"/>
    <property type="evidence" value="ECO:0007669"/>
    <property type="project" value="InterPro"/>
</dbReference>
<dbReference type="InterPro" id="IPR018253">
    <property type="entry name" value="DnaJ_domain_CS"/>
</dbReference>
<dbReference type="PANTHER" id="PTHR43096">
    <property type="entry name" value="DNAJ HOMOLOG 1, MITOCHONDRIAL-RELATED"/>
    <property type="match status" value="1"/>
</dbReference>
<dbReference type="InterPro" id="IPR036410">
    <property type="entry name" value="HSP_DnaJ_Cys-rich_dom_sf"/>
</dbReference>
<evidence type="ECO:0000256" key="10">
    <source>
        <dbReference type="ARBA" id="ARBA00061004"/>
    </source>
</evidence>
<feature type="repeat" description="CXXCXGXG motif" evidence="12">
    <location>
        <begin position="169"/>
        <end position="176"/>
    </location>
</feature>
<dbReference type="SMART" id="SM00271">
    <property type="entry name" value="DnaJ"/>
    <property type="match status" value="1"/>
</dbReference>
<comment type="cofactor">
    <cofactor evidence="12">
        <name>Zn(2+)</name>
        <dbReference type="ChEBI" id="CHEBI:29105"/>
    </cofactor>
    <text evidence="12">Binds 2 Zn(2+) ions per monomer.</text>
</comment>
<comment type="subunit">
    <text evidence="12">Homodimer.</text>
</comment>
<dbReference type="CDD" id="cd10747">
    <property type="entry name" value="DnaJ_C"/>
    <property type="match status" value="1"/>
</dbReference>
<keyword evidence="3 12" id="KW-0479">Metal-binding</keyword>
<dbReference type="PROSITE" id="PS00636">
    <property type="entry name" value="DNAJ_1"/>
    <property type="match status" value="1"/>
</dbReference>
<evidence type="ECO:0000256" key="9">
    <source>
        <dbReference type="ARBA" id="ARBA00053423"/>
    </source>
</evidence>
<dbReference type="GO" id="GO:0005737">
    <property type="term" value="C:cytoplasm"/>
    <property type="evidence" value="ECO:0007669"/>
    <property type="project" value="UniProtKB-SubCell"/>
</dbReference>
<dbReference type="SUPFAM" id="SSF46565">
    <property type="entry name" value="Chaperone J-domain"/>
    <property type="match status" value="1"/>
</dbReference>
<dbReference type="InterPro" id="IPR012724">
    <property type="entry name" value="DnaJ"/>
</dbReference>
<dbReference type="FunFam" id="2.10.230.10:FF:000002">
    <property type="entry name" value="Molecular chaperone DnaJ"/>
    <property type="match status" value="1"/>
</dbReference>
<feature type="binding site" evidence="12">
    <location>
        <position position="155"/>
    </location>
    <ligand>
        <name>Zn(2+)</name>
        <dbReference type="ChEBI" id="CHEBI:29105"/>
        <label>1</label>
    </ligand>
</feature>
<evidence type="ECO:0000256" key="12">
    <source>
        <dbReference type="HAMAP-Rule" id="MF_01152"/>
    </source>
</evidence>
<dbReference type="HAMAP" id="MF_01152">
    <property type="entry name" value="DnaJ"/>
    <property type="match status" value="1"/>
</dbReference>
<dbReference type="Gene3D" id="1.10.287.110">
    <property type="entry name" value="DnaJ domain"/>
    <property type="match status" value="1"/>
</dbReference>
<feature type="domain" description="J" evidence="14">
    <location>
        <begin position="7"/>
        <end position="72"/>
    </location>
</feature>
<comment type="similarity">
    <text evidence="10 12">Belongs to the DnaJ family.</text>
</comment>
<dbReference type="HOGENOM" id="CLU_017633_0_7_0"/>
<dbReference type="RefSeq" id="WP_012415464.1">
    <property type="nucleotide sequence ID" value="NC_010644.1"/>
</dbReference>
<evidence type="ECO:0000256" key="5">
    <source>
        <dbReference type="ARBA" id="ARBA00022771"/>
    </source>
</evidence>
<dbReference type="FunFam" id="1.10.287.110:FF:000034">
    <property type="entry name" value="Chaperone protein DnaJ"/>
    <property type="match status" value="1"/>
</dbReference>
<dbReference type="GO" id="GO:0051082">
    <property type="term" value="F:unfolded protein binding"/>
    <property type="evidence" value="ECO:0007669"/>
    <property type="project" value="UniProtKB-UniRule"/>
</dbReference>
<dbReference type="InterPro" id="IPR001305">
    <property type="entry name" value="HSP_DnaJ_Cys-rich_dom"/>
</dbReference>
<dbReference type="InterPro" id="IPR036869">
    <property type="entry name" value="J_dom_sf"/>
</dbReference>
<proteinExistence type="inferred from homology"/>
<name>B2KEA3_ELUMP</name>
<dbReference type="EMBL" id="CP001055">
    <property type="protein sequence ID" value="ACC98849.1"/>
    <property type="molecule type" value="Genomic_DNA"/>
</dbReference>
<dbReference type="GO" id="GO:0009408">
    <property type="term" value="P:response to heat"/>
    <property type="evidence" value="ECO:0007669"/>
    <property type="project" value="InterPro"/>
</dbReference>
<feature type="zinc finger region" description="CR-type" evidence="13">
    <location>
        <begin position="139"/>
        <end position="217"/>
    </location>
</feature>
<dbReference type="GO" id="GO:0031072">
    <property type="term" value="F:heat shock protein binding"/>
    <property type="evidence" value="ECO:0007669"/>
    <property type="project" value="InterPro"/>
</dbReference>
<reference evidence="16 17" key="1">
    <citation type="journal article" date="2009" name="Appl. Environ. Microbiol.">
        <title>Genomic analysis of 'Elusimicrobium minutum,' the first cultivated representative of the phylum 'Elusimicrobia' (formerly termite group 1).</title>
        <authorList>
            <person name="Herlemann D.P.R."/>
            <person name="Geissinger O."/>
            <person name="Ikeda-Ohtsubo W."/>
            <person name="Kunin V."/>
            <person name="Sun H."/>
            <person name="Lapidus A."/>
            <person name="Hugenholtz P."/>
            <person name="Brune A."/>
        </authorList>
    </citation>
    <scope>NUCLEOTIDE SEQUENCE [LARGE SCALE GENOMIC DNA]</scope>
    <source>
        <strain evidence="16 17">Pei191</strain>
    </source>
</reference>
<dbReference type="PANTHER" id="PTHR43096:SF48">
    <property type="entry name" value="CHAPERONE PROTEIN DNAJ"/>
    <property type="match status" value="1"/>
</dbReference>
<comment type="function">
    <text evidence="9 12">Participates actively in the response to hyperosmotic and heat shock by preventing the aggregation of stress-denatured proteins and by disaggregating proteins, also in an autonomous, DnaK-independent fashion. Unfolded proteins bind initially to DnaJ; upon interaction with the DnaJ-bound protein, DnaK hydrolyzes its bound ATP, resulting in the formation of a stable complex. GrpE releases ADP from DnaK; ATP binding to DnaK triggers the release of the substrate protein, thus completing the reaction cycle. Several rounds of ATP-dependent interactions between DnaJ, DnaK and GrpE are required for fully efficient folding. Also involved, together with DnaK and GrpE, in the DNA replication of plasmids through activation of initiation proteins.</text>
</comment>